<evidence type="ECO:0000313" key="2">
    <source>
        <dbReference type="Proteomes" id="UP000766246"/>
    </source>
</evidence>
<dbReference type="InterPro" id="IPR014998">
    <property type="entry name" value="DUF1848"/>
</dbReference>
<dbReference type="Proteomes" id="UP000766246">
    <property type="component" value="Unassembled WGS sequence"/>
</dbReference>
<reference evidence="1" key="1">
    <citation type="submission" date="2019-04" db="EMBL/GenBank/DDBJ databases">
        <title>Evolution of Biomass-Degrading Anaerobic Consortia Revealed by Metagenomics.</title>
        <authorList>
            <person name="Peng X."/>
        </authorList>
    </citation>
    <scope>NUCLEOTIDE SEQUENCE</scope>
    <source>
        <strain evidence="1">SIG311</strain>
    </source>
</reference>
<dbReference type="EMBL" id="SVER01000002">
    <property type="protein sequence ID" value="MBE5918381.1"/>
    <property type="molecule type" value="Genomic_DNA"/>
</dbReference>
<gene>
    <name evidence="1" type="ORF">E7272_00930</name>
</gene>
<name>A0A927U754_9FIRM</name>
<organism evidence="1 2">
    <name type="scientific">Pseudobutyrivibrio ruminis</name>
    <dbReference type="NCBI Taxonomy" id="46206"/>
    <lineage>
        <taxon>Bacteria</taxon>
        <taxon>Bacillati</taxon>
        <taxon>Bacillota</taxon>
        <taxon>Clostridia</taxon>
        <taxon>Lachnospirales</taxon>
        <taxon>Lachnospiraceae</taxon>
        <taxon>Pseudobutyrivibrio</taxon>
    </lineage>
</organism>
<sequence>MIINTGQRTDIPAFFPEWLANRFREGYVCVRNPYNPVQVSRYRLDPKVVDAIGFCSKNPAPFFPYMDLIKDFGQYWYITITPYGKDIEPGVPDKAQVMESFKQLSKMVGVDRIGWRYDPIFIDEKYTYDFHVETFSKMATNLRGYTNHVVISFIDIYDKVKRNFPEAAPVSAEDKVALGQKIIEIARANDMVVKPCAEGDFLAKYGADCSGCMTVAMYEKAIGSRLIAPKSNVKPARADCACYLGADIGAYDTCRHFCKYCYANNDLEQVAKNKELHDVNSPFLIGNYRKDDIIHDVKQTSWIDNQMNLFDFL</sequence>
<dbReference type="Pfam" id="PF08902">
    <property type="entry name" value="DUF1848"/>
    <property type="match status" value="1"/>
</dbReference>
<protein>
    <submittedName>
        <fullName evidence="1">DUF1848 domain-containing protein</fullName>
    </submittedName>
</protein>
<accession>A0A927U754</accession>
<dbReference type="AlphaFoldDB" id="A0A927U754"/>
<proteinExistence type="predicted"/>
<comment type="caution">
    <text evidence="1">The sequence shown here is derived from an EMBL/GenBank/DDBJ whole genome shotgun (WGS) entry which is preliminary data.</text>
</comment>
<evidence type="ECO:0000313" key="1">
    <source>
        <dbReference type="EMBL" id="MBE5918381.1"/>
    </source>
</evidence>